<keyword evidence="6" id="KW-0505">Motor protein</keyword>
<feature type="region of interest" description="Disordered" evidence="8">
    <location>
        <begin position="89"/>
        <end position="108"/>
    </location>
</feature>
<evidence type="ECO:0000313" key="10">
    <source>
        <dbReference type="EMBL" id="CRZ01418.1"/>
    </source>
</evidence>
<dbReference type="InterPro" id="IPR019821">
    <property type="entry name" value="Kinesin_motor_CS"/>
</dbReference>
<dbReference type="Pfam" id="PF00225">
    <property type="entry name" value="Kinesin"/>
    <property type="match status" value="1"/>
</dbReference>
<dbReference type="GO" id="GO:0051231">
    <property type="term" value="P:spindle elongation"/>
    <property type="evidence" value="ECO:0007669"/>
    <property type="project" value="TreeGrafter"/>
</dbReference>
<dbReference type="GO" id="GO:0005524">
    <property type="term" value="F:ATP binding"/>
    <property type="evidence" value="ECO:0007669"/>
    <property type="project" value="UniProtKB-UniRule"/>
</dbReference>
<evidence type="ECO:0000256" key="3">
    <source>
        <dbReference type="ARBA" id="ARBA00022741"/>
    </source>
</evidence>
<feature type="binding site" evidence="6">
    <location>
        <begin position="86"/>
        <end position="93"/>
    </location>
    <ligand>
        <name>ATP</name>
        <dbReference type="ChEBI" id="CHEBI:30616"/>
    </ligand>
</feature>
<dbReference type="SMART" id="SM00129">
    <property type="entry name" value="KISc"/>
    <property type="match status" value="1"/>
</dbReference>
<dbReference type="PROSITE" id="PS50067">
    <property type="entry name" value="KINESIN_MOTOR_2"/>
    <property type="match status" value="1"/>
</dbReference>
<feature type="region of interest" description="Disordered" evidence="8">
    <location>
        <begin position="1005"/>
        <end position="1033"/>
    </location>
</feature>
<dbReference type="InterPro" id="IPR027640">
    <property type="entry name" value="Kinesin-like_fam"/>
</dbReference>
<comment type="subcellular location">
    <subcellularLocation>
        <location evidence="1">Cytoplasm</location>
    </subcellularLocation>
</comment>
<keyword evidence="2" id="KW-0963">Cytoplasm</keyword>
<evidence type="ECO:0000256" key="6">
    <source>
        <dbReference type="PROSITE-ProRule" id="PRU00283"/>
    </source>
</evidence>
<dbReference type="Gene3D" id="3.40.850.10">
    <property type="entry name" value="Kinesin motor domain"/>
    <property type="match status" value="1"/>
</dbReference>
<dbReference type="Pfam" id="PF25764">
    <property type="entry name" value="KIF21A_4th"/>
    <property type="match status" value="1"/>
</dbReference>
<reference evidence="10" key="1">
    <citation type="submission" date="2015-04" db="EMBL/GenBank/DDBJ databases">
        <title>The genome sequence of the plant pathogenic Rhizarian Plasmodiophora brassicae reveals insights in its biotrophic life cycle and the origin of chitin synthesis.</title>
        <authorList>
            <person name="Schwelm A."/>
            <person name="Fogelqvist J."/>
            <person name="Knaust A."/>
            <person name="Julke S."/>
            <person name="Lilja T."/>
            <person name="Dhandapani V."/>
            <person name="Bonilla-Rosso G."/>
            <person name="Karlsson M."/>
            <person name="Shevchenko A."/>
            <person name="Choi S.R."/>
            <person name="Kim H.G."/>
            <person name="Park J.Y."/>
            <person name="Lim Y.P."/>
            <person name="Ludwig-Muller J."/>
            <person name="Dixelius C."/>
        </authorList>
    </citation>
    <scope>NUCLEOTIDE SEQUENCE</scope>
    <source>
        <tissue evidence="10">Potato root galls</tissue>
    </source>
</reference>
<dbReference type="PANTHER" id="PTHR47969">
    <property type="entry name" value="CHROMOSOME-ASSOCIATED KINESIN KIF4A-RELATED"/>
    <property type="match status" value="1"/>
</dbReference>
<dbReference type="GO" id="GO:0005737">
    <property type="term" value="C:cytoplasm"/>
    <property type="evidence" value="ECO:0007669"/>
    <property type="project" value="UniProtKB-SubCell"/>
</dbReference>
<dbReference type="EMBL" id="HACM01000976">
    <property type="protein sequence ID" value="CRZ01418.1"/>
    <property type="molecule type" value="Transcribed_RNA"/>
</dbReference>
<accession>A0A0H5QHG8</accession>
<dbReference type="PANTHER" id="PTHR47969:SF15">
    <property type="entry name" value="CHROMOSOME-ASSOCIATED KINESIN KIF4A-RELATED"/>
    <property type="match status" value="1"/>
</dbReference>
<dbReference type="InterPro" id="IPR001752">
    <property type="entry name" value="Kinesin_motor_dom"/>
</dbReference>
<protein>
    <recommendedName>
        <fullName evidence="9">Kinesin motor domain-containing protein</fullName>
    </recommendedName>
</protein>
<dbReference type="InterPro" id="IPR036961">
    <property type="entry name" value="Kinesin_motor_dom_sf"/>
</dbReference>
<dbReference type="GO" id="GO:0008017">
    <property type="term" value="F:microtubule binding"/>
    <property type="evidence" value="ECO:0007669"/>
    <property type="project" value="InterPro"/>
</dbReference>
<organism evidence="10">
    <name type="scientific">Spongospora subterranea</name>
    <dbReference type="NCBI Taxonomy" id="70186"/>
    <lineage>
        <taxon>Eukaryota</taxon>
        <taxon>Sar</taxon>
        <taxon>Rhizaria</taxon>
        <taxon>Endomyxa</taxon>
        <taxon>Phytomyxea</taxon>
        <taxon>Plasmodiophorida</taxon>
        <taxon>Plasmodiophoridae</taxon>
        <taxon>Spongospora</taxon>
    </lineage>
</organism>
<evidence type="ECO:0000256" key="4">
    <source>
        <dbReference type="ARBA" id="ARBA00022840"/>
    </source>
</evidence>
<name>A0A0H5QHG8_9EUKA</name>
<keyword evidence="3 6" id="KW-0547">Nucleotide-binding</keyword>
<feature type="coiled-coil region" evidence="7">
    <location>
        <begin position="520"/>
        <end position="688"/>
    </location>
</feature>
<dbReference type="GO" id="GO:0005875">
    <property type="term" value="C:microtubule associated complex"/>
    <property type="evidence" value="ECO:0007669"/>
    <property type="project" value="TreeGrafter"/>
</dbReference>
<evidence type="ECO:0000256" key="1">
    <source>
        <dbReference type="ARBA" id="ARBA00004496"/>
    </source>
</evidence>
<dbReference type="GO" id="GO:0007052">
    <property type="term" value="P:mitotic spindle organization"/>
    <property type="evidence" value="ECO:0007669"/>
    <property type="project" value="TreeGrafter"/>
</dbReference>
<feature type="compositionally biased region" description="Polar residues" evidence="8">
    <location>
        <begin position="90"/>
        <end position="106"/>
    </location>
</feature>
<dbReference type="PROSITE" id="PS00411">
    <property type="entry name" value="KINESIN_MOTOR_1"/>
    <property type="match status" value="1"/>
</dbReference>
<evidence type="ECO:0000256" key="8">
    <source>
        <dbReference type="SAM" id="MobiDB-lite"/>
    </source>
</evidence>
<dbReference type="GO" id="GO:0007018">
    <property type="term" value="P:microtubule-based movement"/>
    <property type="evidence" value="ECO:0007669"/>
    <property type="project" value="InterPro"/>
</dbReference>
<evidence type="ECO:0000256" key="7">
    <source>
        <dbReference type="SAM" id="Coils"/>
    </source>
</evidence>
<dbReference type="CDD" id="cd01372">
    <property type="entry name" value="KISc_KIF4"/>
    <property type="match status" value="1"/>
</dbReference>
<proteinExistence type="inferred from homology"/>
<dbReference type="InterPro" id="IPR027417">
    <property type="entry name" value="P-loop_NTPase"/>
</dbReference>
<dbReference type="SUPFAM" id="SSF52540">
    <property type="entry name" value="P-loop containing nucleoside triphosphate hydrolases"/>
    <property type="match status" value="1"/>
</dbReference>
<comment type="similarity">
    <text evidence="6">Belongs to the TRAFAC class myosin-kinesin ATPase superfamily. Kinesin family.</text>
</comment>
<evidence type="ECO:0000256" key="2">
    <source>
        <dbReference type="ARBA" id="ARBA00022490"/>
    </source>
</evidence>
<evidence type="ECO:0000259" key="9">
    <source>
        <dbReference type="PROSITE" id="PS50067"/>
    </source>
</evidence>
<evidence type="ECO:0000256" key="5">
    <source>
        <dbReference type="ARBA" id="ARBA00023054"/>
    </source>
</evidence>
<keyword evidence="5 7" id="KW-0175">Coiled coil</keyword>
<sequence>MSDEDGTSVRVAVRIRPILGNEKLQECRECIRRQTSNQIILGEQRLFTYDFCFGQDARQAEMYEQCVEPLLKSFVQGFNSTVMAYGQTGSGKSHTMGTESNGLSTPNEEKGILPRVIHDLFQYVKENSDSSREFSVRCSFLEIYNEELRDLLNVSSRPKSISIRETANGLVVPFGVEERHVSDASELLSCLEEGTVHRSTGSTLMNAYSSRSHAIFSVLLTQRRVLADHSDDINIGEGGEGTEFILSKFTFVDLAGSERLKKTGAEGSRRQEGININCGLLALGNVISALGDPSRKATHVPFRDSKVTRLLQDSLGGNSKTLMIACVSPADVHFEETLNTLRYAARARNIVNKPVIGRDPNSQKMEVYRQRILHLEAALSKHGIDPSQVSFSAGAFEVNESRVDSETEDLRNQLAEIRKENVYLDSEVLRLMALIKREKHGYSELKTKHFEAVAHKDAAQKALQDLVEQARSTGTLDVDSIVKRSDMVLSRDITAEVDNDESEKIIQEDKSDVTSLAGSDSEIENEVDELEVKRKKVDREFRRQNELNERALRRFDADIDHKNALIEQLLKRSLQSETLRQRYEEKIQEMENRVRLTQEERDSVMKTIGASRTSTQQEVEDIKTEFQSRLLSMTSQLEELRRKFRDNQKILRSRPKDENQIASLRDDISRIKKQRVMLQRQMREEADKHRFWVQEHHRQVAALQKQLRKDSVQIARMHERMYQQDLVMKAKTQKNTLLQKELTEAMKRKVDSRVRPGHPSFRKMPANIKDVVRRVIGSAVQARDMGVQRRRLLTLRSELETKLSDLMEQNDAYGDHHVNVKETIDDTKAELEFVKSQIYEANQSEKVESSYKRTGSRPGEVDSNIFRLIGIDEDNLPAFRVLILYLFNFAIKQRVHLNQSRKRQEALEAEILQVQNDMEASAARLEVNQRECDRKLIVAVKESERERQAMLTAEFGEQSSIRELETQLSQVKRQQSQLLSPIAEHGRTRCRTRGVVNPVVSLPKAYSSKKQHRRARSEEPTIRNETSSRVQRLSPDIPDETEDIENKSVLDRLTDKTRFTGTSRYSGRTTSKITDADADLLKMLRPLPDAVSSVLQISNRSIAKDDNEKIFTKLDR</sequence>
<dbReference type="PRINTS" id="PR00380">
    <property type="entry name" value="KINESINHEAVY"/>
</dbReference>
<keyword evidence="4 6" id="KW-0067">ATP-binding</keyword>
<dbReference type="AlphaFoldDB" id="A0A0H5QHG8"/>
<feature type="domain" description="Kinesin motor" evidence="9">
    <location>
        <begin position="8"/>
        <end position="350"/>
    </location>
</feature>
<feature type="coiled-coil region" evidence="7">
    <location>
        <begin position="897"/>
        <end position="924"/>
    </location>
</feature>
<dbReference type="GO" id="GO:0003777">
    <property type="term" value="F:microtubule motor activity"/>
    <property type="evidence" value="ECO:0007669"/>
    <property type="project" value="InterPro"/>
</dbReference>